<dbReference type="OMA" id="MSSFACC"/>
<evidence type="ECO:0000256" key="7">
    <source>
        <dbReference type="SAM" id="SignalP"/>
    </source>
</evidence>
<feature type="signal peptide" evidence="7">
    <location>
        <begin position="1"/>
        <end position="20"/>
    </location>
</feature>
<evidence type="ECO:0000256" key="5">
    <source>
        <dbReference type="ARBA" id="ARBA00023136"/>
    </source>
</evidence>
<dbReference type="AlphaFoldDB" id="A0A8J5XE55"/>
<evidence type="ECO:0000256" key="4">
    <source>
        <dbReference type="ARBA" id="ARBA00022989"/>
    </source>
</evidence>
<feature type="chain" id="PRO_5035274403" description="Transmembrane protein 19" evidence="7">
    <location>
        <begin position="21"/>
        <end position="326"/>
    </location>
</feature>
<evidence type="ECO:0000313" key="8">
    <source>
        <dbReference type="EMBL" id="KAG8459019.1"/>
    </source>
</evidence>
<keyword evidence="3 6" id="KW-0812">Transmembrane</keyword>
<organism evidence="8 9">
    <name type="scientific">Diacronema lutheri</name>
    <name type="common">Unicellular marine alga</name>
    <name type="synonym">Monochrysis lutheri</name>
    <dbReference type="NCBI Taxonomy" id="2081491"/>
    <lineage>
        <taxon>Eukaryota</taxon>
        <taxon>Haptista</taxon>
        <taxon>Haptophyta</taxon>
        <taxon>Pavlovophyceae</taxon>
        <taxon>Pavlovales</taxon>
        <taxon>Pavlovaceae</taxon>
        <taxon>Diacronema</taxon>
    </lineage>
</organism>
<feature type="transmembrane region" description="Helical" evidence="6">
    <location>
        <begin position="189"/>
        <end position="208"/>
    </location>
</feature>
<dbReference type="PANTHER" id="PTHR13353:SF14">
    <property type="entry name" value="PROTEIN PGR"/>
    <property type="match status" value="1"/>
</dbReference>
<dbReference type="GO" id="GO:0016020">
    <property type="term" value="C:membrane"/>
    <property type="evidence" value="ECO:0007669"/>
    <property type="project" value="UniProtKB-SubCell"/>
</dbReference>
<proteinExistence type="inferred from homology"/>
<dbReference type="OrthoDB" id="30881at2759"/>
<accession>A0A8J5XE55</accession>
<dbReference type="PANTHER" id="PTHR13353">
    <property type="entry name" value="TRANSMEMBRANE PROTEIN 19"/>
    <property type="match status" value="1"/>
</dbReference>
<sequence>MTLKLALLAVPLALVTSARAYRKGSLSRSGALAAVLVGSVSLTASIRLGCVLLVFFASSSKLTRVGSARKAELEGRNYAGPGGNRSAVQVLANSGAATLLAVAHLVLRGAHHRAAGARAWWAEPTEARLSFSGPLRALSLVQLAYVCHYACTTADTWASELGVLSRAPPRLITTGALVRPGTNGGVSPLGLGASLCGGLLIGVCYFLMGKALLPPAPPAAAPAATTAAATTATTAAAATTSDDEWFALVAAPLAGAFGSAVDSLLGAALQFSGYCAERKCVVEAPGPTVTRICGTPLLSNHGVNFAAALCTAAAAAAIVAAATSVR</sequence>
<reference evidence="8" key="1">
    <citation type="submission" date="2021-05" db="EMBL/GenBank/DDBJ databases">
        <title>The genome of the haptophyte Pavlova lutheri (Diacronema luteri, Pavlovales) - a model for lipid biosynthesis in eukaryotic algae.</title>
        <authorList>
            <person name="Hulatt C.J."/>
            <person name="Posewitz M.C."/>
        </authorList>
    </citation>
    <scope>NUCLEOTIDE SEQUENCE</scope>
    <source>
        <strain evidence="8">NIVA-4/92</strain>
    </source>
</reference>
<dbReference type="Proteomes" id="UP000751190">
    <property type="component" value="Unassembled WGS sequence"/>
</dbReference>
<evidence type="ECO:0000256" key="3">
    <source>
        <dbReference type="ARBA" id="ARBA00022692"/>
    </source>
</evidence>
<gene>
    <name evidence="8" type="ORF">KFE25_006564</name>
</gene>
<comment type="caution">
    <text evidence="8">The sequence shown here is derived from an EMBL/GenBank/DDBJ whole genome shotgun (WGS) entry which is preliminary data.</text>
</comment>
<evidence type="ECO:0000313" key="9">
    <source>
        <dbReference type="Proteomes" id="UP000751190"/>
    </source>
</evidence>
<evidence type="ECO:0000256" key="6">
    <source>
        <dbReference type="SAM" id="Phobius"/>
    </source>
</evidence>
<keyword evidence="5 6" id="KW-0472">Membrane</keyword>
<feature type="transmembrane region" description="Helical" evidence="6">
    <location>
        <begin position="305"/>
        <end position="325"/>
    </location>
</feature>
<dbReference type="EMBL" id="JAGTXO010000045">
    <property type="protein sequence ID" value="KAG8459019.1"/>
    <property type="molecule type" value="Genomic_DNA"/>
</dbReference>
<feature type="transmembrane region" description="Helical" evidence="6">
    <location>
        <begin position="30"/>
        <end position="57"/>
    </location>
</feature>
<name>A0A8J5XE55_DIALT</name>
<comment type="subcellular location">
    <subcellularLocation>
        <location evidence="1">Membrane</location>
        <topology evidence="1">Multi-pass membrane protein</topology>
    </subcellularLocation>
</comment>
<protein>
    <recommendedName>
        <fullName evidence="10">Transmembrane protein 19</fullName>
    </recommendedName>
</protein>
<dbReference type="Pfam" id="PF01940">
    <property type="entry name" value="DUF92"/>
    <property type="match status" value="1"/>
</dbReference>
<dbReference type="InterPro" id="IPR002794">
    <property type="entry name" value="DUF92_TMEM19"/>
</dbReference>
<keyword evidence="7" id="KW-0732">Signal</keyword>
<evidence type="ECO:0000256" key="1">
    <source>
        <dbReference type="ARBA" id="ARBA00004141"/>
    </source>
</evidence>
<evidence type="ECO:0008006" key="10">
    <source>
        <dbReference type="Google" id="ProtNLM"/>
    </source>
</evidence>
<evidence type="ECO:0000256" key="2">
    <source>
        <dbReference type="ARBA" id="ARBA00009012"/>
    </source>
</evidence>
<comment type="similarity">
    <text evidence="2">Belongs to the TMEM19 family.</text>
</comment>
<keyword evidence="9" id="KW-1185">Reference proteome</keyword>
<keyword evidence="4 6" id="KW-1133">Transmembrane helix</keyword>